<evidence type="ECO:0000256" key="2">
    <source>
        <dbReference type="ARBA" id="ARBA00022525"/>
    </source>
</evidence>
<evidence type="ECO:0000256" key="7">
    <source>
        <dbReference type="SAM" id="SignalP"/>
    </source>
</evidence>
<proteinExistence type="inferred from homology"/>
<keyword evidence="2" id="KW-0964">Secreted</keyword>
<dbReference type="InterPro" id="IPR043504">
    <property type="entry name" value="Peptidase_S1_PA_chymotrypsin"/>
</dbReference>
<dbReference type="Gene3D" id="2.40.10.10">
    <property type="entry name" value="Trypsin-like serine proteases"/>
    <property type="match status" value="2"/>
</dbReference>
<feature type="domain" description="Peptidase S1" evidence="8">
    <location>
        <begin position="107"/>
        <end position="355"/>
    </location>
</feature>
<dbReference type="GO" id="GO:0005576">
    <property type="term" value="C:extracellular region"/>
    <property type="evidence" value="ECO:0007669"/>
    <property type="project" value="UniProtKB-SubCell"/>
</dbReference>
<evidence type="ECO:0000256" key="6">
    <source>
        <dbReference type="ARBA" id="ARBA00076468"/>
    </source>
</evidence>
<evidence type="ECO:0000256" key="4">
    <source>
        <dbReference type="ARBA" id="ARBA00024195"/>
    </source>
</evidence>
<dbReference type="Pfam" id="PF00089">
    <property type="entry name" value="Trypsin"/>
    <property type="match status" value="1"/>
</dbReference>
<dbReference type="PROSITE" id="PS50240">
    <property type="entry name" value="TRYPSIN_DOM"/>
    <property type="match status" value="1"/>
</dbReference>
<comment type="similarity">
    <text evidence="4">Belongs to the peptidase S1 family. CLIP subfamily.</text>
</comment>
<dbReference type="AlphaFoldDB" id="A0A1B6GSH4"/>
<evidence type="ECO:0000259" key="8">
    <source>
        <dbReference type="PROSITE" id="PS50240"/>
    </source>
</evidence>
<evidence type="ECO:0000313" key="9">
    <source>
        <dbReference type="EMBL" id="JAS65375.1"/>
    </source>
</evidence>
<comment type="subcellular location">
    <subcellularLocation>
        <location evidence="1">Secreted</location>
    </subcellularLocation>
</comment>
<gene>
    <name evidence="9" type="ORF">g.14889</name>
</gene>
<evidence type="ECO:0000256" key="5">
    <source>
        <dbReference type="ARBA" id="ARBA00068096"/>
    </source>
</evidence>
<reference evidence="9" key="1">
    <citation type="submission" date="2015-11" db="EMBL/GenBank/DDBJ databases">
        <title>De novo transcriptome assembly of four potential Pierce s Disease insect vectors from Arizona vineyards.</title>
        <authorList>
            <person name="Tassone E.E."/>
        </authorList>
    </citation>
    <scope>NUCLEOTIDE SEQUENCE</scope>
</reference>
<name>A0A1B6GSH4_9HEMI</name>
<dbReference type="GO" id="GO:0004252">
    <property type="term" value="F:serine-type endopeptidase activity"/>
    <property type="evidence" value="ECO:0007669"/>
    <property type="project" value="InterPro"/>
</dbReference>
<protein>
    <recommendedName>
        <fullName evidence="5">Phenoloxidase-activating factor 2</fullName>
    </recommendedName>
    <alternativeName>
        <fullName evidence="6">Prophenoloxidase-activating factor II</fullName>
    </alternativeName>
</protein>
<evidence type="ECO:0000256" key="1">
    <source>
        <dbReference type="ARBA" id="ARBA00004613"/>
    </source>
</evidence>
<dbReference type="InterPro" id="IPR009003">
    <property type="entry name" value="Peptidase_S1_PA"/>
</dbReference>
<feature type="chain" id="PRO_5008583802" description="Phenoloxidase-activating factor 2" evidence="7">
    <location>
        <begin position="23"/>
        <end position="358"/>
    </location>
</feature>
<dbReference type="PROSITE" id="PS00134">
    <property type="entry name" value="TRYPSIN_HIS"/>
    <property type="match status" value="1"/>
</dbReference>
<dbReference type="PRINTS" id="PR00722">
    <property type="entry name" value="CHYMOTRYPSIN"/>
</dbReference>
<dbReference type="InterPro" id="IPR018114">
    <property type="entry name" value="TRYPSIN_HIS"/>
</dbReference>
<feature type="signal peptide" evidence="7">
    <location>
        <begin position="1"/>
        <end position="22"/>
    </location>
</feature>
<dbReference type="SMART" id="SM00020">
    <property type="entry name" value="Tryp_SPc"/>
    <property type="match status" value="1"/>
</dbReference>
<sequence>MKLFCVAFVWLVTLLNSRMGEGARHHVVPRADTSEKPSVYPACTCVLHQLCNTPHQENKREVHSTDTIAVSSDCADGEICCQTEDINAPPKQPQCGYRQMENLISQIAKSSDHQALYGEFPWMVAVMGQQYVDGVYQTSAYYCGGSLIHPNVVLTAAHCVKGKKTLTIRAGEWSIRNLELYPVQNVNVKHVTVHEEYFAEKLHNDIALLFLESPVDMLPNVATVCLPSQGKIFDNQTCMASGWGKDVAGVLGQYQDIMKKVTMSVVPHSLCEEKLHSTRMGRDFQLHDSSMCALALHGRDLCQGDGGSPLVCFSAEGSSYVQAGIVSWGLDCEGEIPGVYVNVAHFRNWIDQKLASSI</sequence>
<dbReference type="InterPro" id="IPR001254">
    <property type="entry name" value="Trypsin_dom"/>
</dbReference>
<dbReference type="SUPFAM" id="SSF50494">
    <property type="entry name" value="Trypsin-like serine proteases"/>
    <property type="match status" value="1"/>
</dbReference>
<dbReference type="FunFam" id="2.40.10.10:FF:000038">
    <property type="entry name" value="Serine protease"/>
    <property type="match status" value="1"/>
</dbReference>
<dbReference type="InterPro" id="IPR051487">
    <property type="entry name" value="Ser/Thr_Proteases_Immune/Dev"/>
</dbReference>
<accession>A0A1B6GSH4</accession>
<evidence type="ECO:0000256" key="3">
    <source>
        <dbReference type="ARBA" id="ARBA00023157"/>
    </source>
</evidence>
<dbReference type="InterPro" id="IPR001314">
    <property type="entry name" value="Peptidase_S1A"/>
</dbReference>
<keyword evidence="7" id="KW-0732">Signal</keyword>
<dbReference type="PANTHER" id="PTHR24256">
    <property type="entry name" value="TRYPTASE-RELATED"/>
    <property type="match status" value="1"/>
</dbReference>
<keyword evidence="3" id="KW-1015">Disulfide bond</keyword>
<dbReference type="EMBL" id="GECZ01004394">
    <property type="protein sequence ID" value="JAS65375.1"/>
    <property type="molecule type" value="Transcribed_RNA"/>
</dbReference>
<organism evidence="9">
    <name type="scientific">Cuerna arida</name>
    <dbReference type="NCBI Taxonomy" id="1464854"/>
    <lineage>
        <taxon>Eukaryota</taxon>
        <taxon>Metazoa</taxon>
        <taxon>Ecdysozoa</taxon>
        <taxon>Arthropoda</taxon>
        <taxon>Hexapoda</taxon>
        <taxon>Insecta</taxon>
        <taxon>Pterygota</taxon>
        <taxon>Neoptera</taxon>
        <taxon>Paraneoptera</taxon>
        <taxon>Hemiptera</taxon>
        <taxon>Auchenorrhyncha</taxon>
        <taxon>Membracoidea</taxon>
        <taxon>Cicadellidae</taxon>
        <taxon>Cicadellinae</taxon>
        <taxon>Proconiini</taxon>
        <taxon>Cuerna</taxon>
    </lineage>
</organism>
<dbReference type="GO" id="GO:0006508">
    <property type="term" value="P:proteolysis"/>
    <property type="evidence" value="ECO:0007669"/>
    <property type="project" value="InterPro"/>
</dbReference>
<dbReference type="CDD" id="cd00190">
    <property type="entry name" value="Tryp_SPc"/>
    <property type="match status" value="1"/>
</dbReference>